<dbReference type="SUPFAM" id="SSF50969">
    <property type="entry name" value="YVTN repeat-like/Quinoprotein amine dehydrogenase"/>
    <property type="match status" value="1"/>
</dbReference>
<dbReference type="InterPro" id="IPR018247">
    <property type="entry name" value="EF_Hand_1_Ca_BS"/>
</dbReference>
<dbReference type="Gene3D" id="2.60.40.10">
    <property type="entry name" value="Immunoglobulins"/>
    <property type="match status" value="3"/>
</dbReference>
<organism evidence="4 5">
    <name type="scientific">Aliikangiella maris</name>
    <dbReference type="NCBI Taxonomy" id="3162458"/>
    <lineage>
        <taxon>Bacteria</taxon>
        <taxon>Pseudomonadati</taxon>
        <taxon>Pseudomonadota</taxon>
        <taxon>Gammaproteobacteria</taxon>
        <taxon>Oceanospirillales</taxon>
        <taxon>Pleioneaceae</taxon>
        <taxon>Aliikangiella</taxon>
    </lineage>
</organism>
<dbReference type="SUPFAM" id="SSF103647">
    <property type="entry name" value="TSP type-3 repeat"/>
    <property type="match status" value="1"/>
</dbReference>
<name>A0ABV2BRZ8_9GAMM</name>
<evidence type="ECO:0000256" key="1">
    <source>
        <dbReference type="SAM" id="MobiDB-lite"/>
    </source>
</evidence>
<accession>A0ABV2BRZ8</accession>
<evidence type="ECO:0000313" key="5">
    <source>
        <dbReference type="Proteomes" id="UP001548189"/>
    </source>
</evidence>
<feature type="region of interest" description="Disordered" evidence="1">
    <location>
        <begin position="537"/>
        <end position="593"/>
    </location>
</feature>
<dbReference type="InterPro" id="IPR006644">
    <property type="entry name" value="Cadg"/>
</dbReference>
<dbReference type="InterPro" id="IPR015919">
    <property type="entry name" value="Cadherin-like_sf"/>
</dbReference>
<dbReference type="Gene3D" id="2.60.40.2810">
    <property type="match status" value="2"/>
</dbReference>
<protein>
    <submittedName>
        <fullName evidence="4">Ig-like domain-containing protein</fullName>
    </submittedName>
</protein>
<dbReference type="Proteomes" id="UP001548189">
    <property type="component" value="Unassembled WGS sequence"/>
</dbReference>
<dbReference type="PANTHER" id="PTHR37467:SF1">
    <property type="entry name" value="EXPORTED CALCIUM-BINDING GLYCOPROTEIN"/>
    <property type="match status" value="1"/>
</dbReference>
<dbReference type="InterPro" id="IPR013783">
    <property type="entry name" value="Ig-like_fold"/>
</dbReference>
<dbReference type="EMBL" id="JBEVCJ010000003">
    <property type="protein sequence ID" value="MET1254347.1"/>
    <property type="molecule type" value="Genomic_DNA"/>
</dbReference>
<dbReference type="PANTHER" id="PTHR37467">
    <property type="entry name" value="EXPORTED CALCIUM-BINDING GLYCOPROTEIN-RELATED"/>
    <property type="match status" value="1"/>
</dbReference>
<dbReference type="InterPro" id="IPR028974">
    <property type="entry name" value="TSP_type-3_rpt"/>
</dbReference>
<feature type="chain" id="PRO_5046828880" evidence="2">
    <location>
        <begin position="22"/>
        <end position="1642"/>
    </location>
</feature>
<comment type="caution">
    <text evidence="4">The sequence shown here is derived from an EMBL/GenBank/DDBJ whole genome shotgun (WGS) entry which is preliminary data.</text>
</comment>
<dbReference type="SMART" id="SM00736">
    <property type="entry name" value="CADG"/>
    <property type="match status" value="1"/>
</dbReference>
<feature type="compositionally biased region" description="Acidic residues" evidence="1">
    <location>
        <begin position="555"/>
        <end position="567"/>
    </location>
</feature>
<dbReference type="PROSITE" id="PS00018">
    <property type="entry name" value="EF_HAND_1"/>
    <property type="match status" value="2"/>
</dbReference>
<dbReference type="InterPro" id="IPR053180">
    <property type="entry name" value="Ca-binding_acidic-repeat"/>
</dbReference>
<gene>
    <name evidence="4" type="ORF">ABVT43_04320</name>
</gene>
<evidence type="ECO:0000313" key="4">
    <source>
        <dbReference type="EMBL" id="MET1254347.1"/>
    </source>
</evidence>
<dbReference type="RefSeq" id="WP_353873904.1">
    <property type="nucleotide sequence ID" value="NZ_JBEVCJ010000003.1"/>
</dbReference>
<proteinExistence type="predicted"/>
<reference evidence="4 5" key="1">
    <citation type="submission" date="2024-06" db="EMBL/GenBank/DDBJ databases">
        <authorList>
            <person name="Li F."/>
        </authorList>
    </citation>
    <scope>NUCLEOTIDE SEQUENCE [LARGE SCALE GENOMIC DNA]</scope>
    <source>
        <strain evidence="4 5">GXAS 311</strain>
    </source>
</reference>
<dbReference type="Pfam" id="PF17963">
    <property type="entry name" value="Big_9"/>
    <property type="match status" value="2"/>
</dbReference>
<evidence type="ECO:0000259" key="3">
    <source>
        <dbReference type="SMART" id="SM00736"/>
    </source>
</evidence>
<dbReference type="SUPFAM" id="SSF49313">
    <property type="entry name" value="Cadherin-like"/>
    <property type="match status" value="3"/>
</dbReference>
<keyword evidence="5" id="KW-1185">Reference proteome</keyword>
<feature type="signal peptide" evidence="2">
    <location>
        <begin position="1"/>
        <end position="21"/>
    </location>
</feature>
<feature type="domain" description="Dystroglycan-type cadherin-like" evidence="3">
    <location>
        <begin position="158"/>
        <end position="249"/>
    </location>
</feature>
<keyword evidence="2" id="KW-0732">Signal</keyword>
<dbReference type="InterPro" id="IPR011044">
    <property type="entry name" value="Quino_amine_DH_bsu"/>
</dbReference>
<sequence>MKLSLLIGTTLAAFMNLSVQANNTHSSKTKPNSRLTSATVTNQSSEVMMVDEYSWLSRLAADTPPVASDSTHQIELSTQTAIRVTASDADGDYLTYHLVASPANGSLSGYGPVYQYTPAAGFLGIDSFEYVVSAGNQFSNRATVTLLVGDSASSNHAPQITSTPSLSVNESEYYQYQVVATDEDNDSLSFQLTSAPEGMTINENSGLIEWMPTGVDAGEHSVTVVVLDSQNGSDSQTFNLMVNDLPQAPVIVSEPIDYAYVGMDYEYQVEVQDFDINDYLTYELLKSPANMMIDSVSGLIRWTPSNSDLQTEAVVVLVSDSTGLTALQSYYLTLNVASSEPPSSYDSVYQVDAQSATSIRVRALDSQGNYLTYHIQQSPQYGSLSGYGPVYTYTPGPDFNGNDSFTFVVSAGSFISNTATVELKSVLNEAPHIISKPALEATIDSEYQYSMVVVDDSSPLSYQLISSPQNMLIDSHSGLVSWVADASQLGTHRVAVMVDDGLGKLSTQLFHLNVVEPEVLDDDNDGVLNEDDLCPGTPIGEAVSPQTGCTRNTDSDADGVNDIDDAFPLDAAASKDSDGDGYPDEWNEGHDQNTTTTGLMLDQFPLDAAASVDSDNDGYPESWNEGYDQSSSTTGLVLDVYPDSPCYLREHGDGLSCGYIEYYYNPVKTVSDDKTIYLLDTSRSTVHRWLIDESFYTNPIFVGLPGELHNISPATMVYSAAHNRLYLGYETGTITYIDLLGNLTEKYLASVSTEDVIDLVAAGNYLLVQSRVDETDWHHTFDKSGALVDSKNVGKIIWGHEWSEVNSKVYFYRFEPFYSGFTVETIDQSTGAILSNEIAGANALSYPLSVSFNGQYILDASGYVYTEKDLTQVNESYYYRHEFSKWLADGTFISVQNSSFNNINRYLPFIDYSLEEKAFTGSLEGVFGDVDKLVIVSYENREVNFIDYLPNNDFDGDGVVNTHDAFMLEPSASIDSDGDGYPDRWNDGYNEGQYSDITLDAFPFDPAASLDDDNDGYPDSWNEGHDESTSTTGLILDIFPDDPACYSTEHDRNGVCDYEEAIPDFIPDEVTSDGEIIYLLSKENRLIYRWSISEATYIKPLSVGIVKNTTKEFPLSISYSTAHNRLYLGYRSGEVHYINVAEDLVEQSFLEIEYDIVSLLSIGEILAIKEYYDFGYGDEIHVGTYTESGQYFGRSDSGLLDTGDYYLYDENYSRIYYFKDASGAYLNFNFQEVDFSSEMISHSVSIMDYRYFDYVPPISISSDGNFILLADGEVVETGRFTKISNLGTSIDHSQWINSLLVTVQNHQSTFSISFWETESYSSIGSNTFDGQVINLIKYENGLVLLKNINGDVKITNINFEDKDNDGMIGWWEWLYSLDDQNAADASEDFDNDGLINLAEFNALSSPVAQDTDSDGINDADEVNFYLSSPYLTDSDFDGLPDWDEINIFESLPNLFDSDGDGFSDYHEEIWAQSDANSIDSVPEHLMHTPGFYEIALVEVDPYEGPKLSPIVYQDKKKSTNWKIDLNESSQNDYSIRSGGAYGDEYSAIKTTLNVPDGYLQFSAKVDNWMIWNYCCNQLEVFVDGELQLTIDSGMEQYYNIPLSEGIHKIEWRYSQYSGMYIFGGAAWLKDKIYYVIPQSLPQ</sequence>
<dbReference type="Pfam" id="PF05345">
    <property type="entry name" value="He_PIG"/>
    <property type="match status" value="2"/>
</dbReference>
<dbReference type="Gene3D" id="4.10.1080.10">
    <property type="entry name" value="TSP type-3 repeat"/>
    <property type="match status" value="3"/>
</dbReference>
<evidence type="ECO:0000256" key="2">
    <source>
        <dbReference type="SAM" id="SignalP"/>
    </source>
</evidence>
<dbReference type="SUPFAM" id="SSF69322">
    <property type="entry name" value="Tricorn protease domain 2"/>
    <property type="match status" value="1"/>
</dbReference>